<gene>
    <name evidence="1" type="ORF">ALQ07_101516</name>
</gene>
<dbReference type="Proteomes" id="UP000273140">
    <property type="component" value="Unassembled WGS sequence"/>
</dbReference>
<name>A0A3M4K1X0_PSESF</name>
<comment type="caution">
    <text evidence="1">The sequence shown here is derived from an EMBL/GenBank/DDBJ whole genome shotgun (WGS) entry which is preliminary data.</text>
</comment>
<dbReference type="AlphaFoldDB" id="A0A3M4K1X0"/>
<dbReference type="RefSeq" id="WP_017700672.1">
    <property type="nucleotide sequence ID" value="NZ_RBRB01000448.1"/>
</dbReference>
<proteinExistence type="predicted"/>
<accession>A0A3M4K1X0</accession>
<evidence type="ECO:0000313" key="2">
    <source>
        <dbReference type="Proteomes" id="UP000273140"/>
    </source>
</evidence>
<evidence type="ECO:0000313" key="1">
    <source>
        <dbReference type="EMBL" id="RMQ23074.1"/>
    </source>
</evidence>
<sequence>MTQAKERPILFSAPMVRAILDGRKTVTRREVKKPAALDCLAAGFDPAFLALPGNADLCPYGKVGDRLWVRESWQDVHPVQVADGRYTQQGRAGIPGPPGVTYQTIYRADGPYPKIYHSHHHPYRTLQPDHDHGMKSPAESGYAGWTPSIHMPRWASRILLEITAVRVERLQDISEDQARAEGVQLYTDHAELGKWWHVDGIETYSADPRKSFELLWTSVGSDWNANPWVWVVEFKPVTA</sequence>
<reference evidence="1 2" key="1">
    <citation type="submission" date="2018-08" db="EMBL/GenBank/DDBJ databases">
        <title>Recombination of ecologically and evolutionarily significant loci maintains genetic cohesion in the Pseudomonas syringae species complex.</title>
        <authorList>
            <person name="Dillon M."/>
            <person name="Thakur S."/>
            <person name="Almeida R.N.D."/>
            <person name="Weir B.S."/>
            <person name="Guttman D.S."/>
        </authorList>
    </citation>
    <scope>NUCLEOTIDE SEQUENCE [LARGE SCALE GENOMIC DNA]</scope>
    <source>
        <strain evidence="1 2">ICMP 19074</strain>
    </source>
</reference>
<organism evidence="1 2">
    <name type="scientific">Pseudomonas syringae pv. actinidiae</name>
    <dbReference type="NCBI Taxonomy" id="103796"/>
    <lineage>
        <taxon>Bacteria</taxon>
        <taxon>Pseudomonadati</taxon>
        <taxon>Pseudomonadota</taxon>
        <taxon>Gammaproteobacteria</taxon>
        <taxon>Pseudomonadales</taxon>
        <taxon>Pseudomonadaceae</taxon>
        <taxon>Pseudomonas</taxon>
        <taxon>Pseudomonas syringae</taxon>
    </lineage>
</organism>
<dbReference type="EMBL" id="RBRB01000448">
    <property type="protein sequence ID" value="RMQ23074.1"/>
    <property type="molecule type" value="Genomic_DNA"/>
</dbReference>
<protein>
    <submittedName>
        <fullName evidence="1">Phage-related protein</fullName>
    </submittedName>
</protein>